<dbReference type="Proteomes" id="UP000185473">
    <property type="component" value="Chromosome"/>
</dbReference>
<dbReference type="InterPro" id="IPR050090">
    <property type="entry name" value="Tyrosine_recombinase_XerCD"/>
</dbReference>
<dbReference type="SUPFAM" id="SSF56349">
    <property type="entry name" value="DNA breaking-rejoining enzymes"/>
    <property type="match status" value="1"/>
</dbReference>
<comment type="similarity">
    <text evidence="1">Belongs to the 'phage' integrase family.</text>
</comment>
<proteinExistence type="inferred from homology"/>
<dbReference type="PROSITE" id="PS51898">
    <property type="entry name" value="TYR_RECOMBINASE"/>
    <property type="match status" value="1"/>
</dbReference>
<name>A0A1L6RCZ8_9LACO</name>
<dbReference type="STRING" id="1631871.FOL01_1546"/>
<evidence type="ECO:0000256" key="2">
    <source>
        <dbReference type="ARBA" id="ARBA00023125"/>
    </source>
</evidence>
<evidence type="ECO:0000256" key="1">
    <source>
        <dbReference type="ARBA" id="ARBA00008857"/>
    </source>
</evidence>
<feature type="domain" description="Tyr recombinase" evidence="4">
    <location>
        <begin position="163"/>
        <end position="365"/>
    </location>
</feature>
<keyword evidence="3" id="KW-0233">DNA recombination</keyword>
<protein>
    <submittedName>
        <fullName evidence="5">Integrase</fullName>
    </submittedName>
</protein>
<dbReference type="GO" id="GO:0015074">
    <property type="term" value="P:DNA integration"/>
    <property type="evidence" value="ECO:0007669"/>
    <property type="project" value="InterPro"/>
</dbReference>
<dbReference type="InterPro" id="IPR010998">
    <property type="entry name" value="Integrase_recombinase_N"/>
</dbReference>
<dbReference type="OrthoDB" id="9803188at2"/>
<reference evidence="5 6" key="1">
    <citation type="submission" date="2016-02" db="EMBL/GenBank/DDBJ databases">
        <title>Complete Genome Sequence of Weissella jogaejeotgali FOL01.</title>
        <authorList>
            <person name="Lee J.-H."/>
            <person name="Ku H.-J."/>
        </authorList>
    </citation>
    <scope>NUCLEOTIDE SEQUENCE [LARGE SCALE GENOMIC DNA]</scope>
    <source>
        <strain evidence="5 6">FOL01</strain>
    </source>
</reference>
<dbReference type="Pfam" id="PF13102">
    <property type="entry name" value="Phage_int_SAM_5"/>
    <property type="match status" value="1"/>
</dbReference>
<dbReference type="InterPro" id="IPR011010">
    <property type="entry name" value="DNA_brk_join_enz"/>
</dbReference>
<evidence type="ECO:0000313" key="5">
    <source>
        <dbReference type="EMBL" id="APS42405.1"/>
    </source>
</evidence>
<evidence type="ECO:0000259" key="4">
    <source>
        <dbReference type="PROSITE" id="PS51898"/>
    </source>
</evidence>
<evidence type="ECO:0000313" key="6">
    <source>
        <dbReference type="Proteomes" id="UP000185473"/>
    </source>
</evidence>
<dbReference type="KEGG" id="wjo:FOL01_1546"/>
<dbReference type="EMBL" id="CP014332">
    <property type="protein sequence ID" value="APS42405.1"/>
    <property type="molecule type" value="Genomic_DNA"/>
</dbReference>
<dbReference type="Gene3D" id="1.10.150.130">
    <property type="match status" value="1"/>
</dbReference>
<dbReference type="GO" id="GO:0006310">
    <property type="term" value="P:DNA recombination"/>
    <property type="evidence" value="ECO:0007669"/>
    <property type="project" value="UniProtKB-KW"/>
</dbReference>
<keyword evidence="6" id="KW-1185">Reference proteome</keyword>
<dbReference type="InterPro" id="IPR013762">
    <property type="entry name" value="Integrase-like_cat_sf"/>
</dbReference>
<evidence type="ECO:0000256" key="3">
    <source>
        <dbReference type="ARBA" id="ARBA00023172"/>
    </source>
</evidence>
<sequence>MQKLANGRYKATISVGSGEFRRRKSKTFDTLTDAQNWESKMKLIKGDSRILQANHILVHVAFDAYIEKYKFQSVEAATYQGYLATSKLLKRTIPNLTLSEVSYSTIQKIFDQLKRQGLSKPTLLKHRSNLHACFAMLVQEEMLAHNYVDLVDCRIPRKITLNTKARVLSIKQYQELIEYLSNLKIPEMRWWHALMLLMFTTGLRTQEAQEIRISDIDFEKNCVRVNKAYCRISHATKVTKTERSNRVVPIPHKVIIKLMEWHRYHKISNGTDNEAYVILNDAKRVPDSATYNYHFKAVLHDVLGIPLGECISPHGARRTYVSVMLSPDFGGLTLDGIAKIVGDTPAVVETFYHEIMPETNIRETKQVLSKFSQLIK</sequence>
<dbReference type="Pfam" id="PF00589">
    <property type="entry name" value="Phage_integrase"/>
    <property type="match status" value="1"/>
</dbReference>
<dbReference type="RefSeq" id="WP_075270149.1">
    <property type="nucleotide sequence ID" value="NZ_CP014332.1"/>
</dbReference>
<dbReference type="AlphaFoldDB" id="A0A1L6RCZ8"/>
<dbReference type="PANTHER" id="PTHR30349:SF64">
    <property type="entry name" value="PROPHAGE INTEGRASE INTD-RELATED"/>
    <property type="match status" value="1"/>
</dbReference>
<dbReference type="GO" id="GO:0003677">
    <property type="term" value="F:DNA binding"/>
    <property type="evidence" value="ECO:0007669"/>
    <property type="project" value="UniProtKB-KW"/>
</dbReference>
<gene>
    <name evidence="5" type="ORF">FOL01_1546</name>
</gene>
<dbReference type="InterPro" id="IPR025269">
    <property type="entry name" value="SAM-like_dom"/>
</dbReference>
<accession>A0A1L6RCZ8</accession>
<dbReference type="Gene3D" id="1.10.443.10">
    <property type="entry name" value="Intergrase catalytic core"/>
    <property type="match status" value="1"/>
</dbReference>
<dbReference type="PANTHER" id="PTHR30349">
    <property type="entry name" value="PHAGE INTEGRASE-RELATED"/>
    <property type="match status" value="1"/>
</dbReference>
<keyword evidence="2" id="KW-0238">DNA-binding</keyword>
<organism evidence="5 6">
    <name type="scientific">Weissella jogaejeotgali</name>
    <dbReference type="NCBI Taxonomy" id="1631871"/>
    <lineage>
        <taxon>Bacteria</taxon>
        <taxon>Bacillati</taxon>
        <taxon>Bacillota</taxon>
        <taxon>Bacilli</taxon>
        <taxon>Lactobacillales</taxon>
        <taxon>Lactobacillaceae</taxon>
        <taxon>Weissella</taxon>
    </lineage>
</organism>
<dbReference type="InterPro" id="IPR002104">
    <property type="entry name" value="Integrase_catalytic"/>
</dbReference>